<reference evidence="2 3" key="1">
    <citation type="submission" date="2020-04" db="EMBL/GenBank/DDBJ databases">
        <authorList>
            <person name="Yoon J."/>
        </authorList>
    </citation>
    <scope>NUCLEOTIDE SEQUENCE [LARGE SCALE GENOMIC DNA]</scope>
    <source>
        <strain evidence="2 3">KMU-166</strain>
    </source>
</reference>
<evidence type="ECO:0000256" key="1">
    <source>
        <dbReference type="SAM" id="Phobius"/>
    </source>
</evidence>
<keyword evidence="1" id="KW-0812">Transmembrane</keyword>
<evidence type="ECO:0000313" key="3">
    <source>
        <dbReference type="Proteomes" id="UP000765845"/>
    </source>
</evidence>
<name>A0ABX1GEM8_9GAMM</name>
<dbReference type="EMBL" id="JAAWWK010000003">
    <property type="protein sequence ID" value="NKI17650.1"/>
    <property type="molecule type" value="Genomic_DNA"/>
</dbReference>
<dbReference type="Proteomes" id="UP000765845">
    <property type="component" value="Unassembled WGS sequence"/>
</dbReference>
<accession>A0ABX1GEM8</accession>
<proteinExistence type="predicted"/>
<feature type="transmembrane region" description="Helical" evidence="1">
    <location>
        <begin position="39"/>
        <end position="57"/>
    </location>
</feature>
<keyword evidence="3" id="KW-1185">Reference proteome</keyword>
<dbReference type="RefSeq" id="WP_168450197.1">
    <property type="nucleotide sequence ID" value="NZ_JAAWWK010000003.1"/>
</dbReference>
<comment type="caution">
    <text evidence="2">The sequence shown here is derived from an EMBL/GenBank/DDBJ whole genome shotgun (WGS) entry which is preliminary data.</text>
</comment>
<sequence length="58" mass="6491">MALITILGFLALSLIVLIPLIERFSPQMSAEKQQSISRWILPLVGVSIVIALFKHWMG</sequence>
<gene>
    <name evidence="2" type="ORF">HCU74_09480</name>
</gene>
<protein>
    <submittedName>
        <fullName evidence="2">Uncharacterized protein</fullName>
    </submittedName>
</protein>
<evidence type="ECO:0000313" key="2">
    <source>
        <dbReference type="EMBL" id="NKI17650.1"/>
    </source>
</evidence>
<organism evidence="2 3">
    <name type="scientific">Spongiibacter thalassae</name>
    <dbReference type="NCBI Taxonomy" id="2721624"/>
    <lineage>
        <taxon>Bacteria</taxon>
        <taxon>Pseudomonadati</taxon>
        <taxon>Pseudomonadota</taxon>
        <taxon>Gammaproteobacteria</taxon>
        <taxon>Cellvibrionales</taxon>
        <taxon>Spongiibacteraceae</taxon>
        <taxon>Spongiibacter</taxon>
    </lineage>
</organism>
<keyword evidence="1" id="KW-0472">Membrane</keyword>
<keyword evidence="1" id="KW-1133">Transmembrane helix</keyword>